<evidence type="ECO:0000313" key="1">
    <source>
        <dbReference type="EMBL" id="GAA5192706.1"/>
    </source>
</evidence>
<keyword evidence="2" id="KW-1185">Reference proteome</keyword>
<comment type="caution">
    <text evidence="1">The sequence shown here is derived from an EMBL/GenBank/DDBJ whole genome shotgun (WGS) entry which is preliminary data.</text>
</comment>
<organism evidence="1 2">
    <name type="scientific">Ferrimonas gelatinilytica</name>
    <dbReference type="NCBI Taxonomy" id="1255257"/>
    <lineage>
        <taxon>Bacteria</taxon>
        <taxon>Pseudomonadati</taxon>
        <taxon>Pseudomonadota</taxon>
        <taxon>Gammaproteobacteria</taxon>
        <taxon>Alteromonadales</taxon>
        <taxon>Ferrimonadaceae</taxon>
        <taxon>Ferrimonas</taxon>
    </lineage>
</organism>
<gene>
    <name evidence="1" type="ORF">GCM10025772_22470</name>
</gene>
<dbReference type="InterPro" id="IPR036397">
    <property type="entry name" value="RNaseH_sf"/>
</dbReference>
<proteinExistence type="predicted"/>
<dbReference type="Proteomes" id="UP001501600">
    <property type="component" value="Unassembled WGS sequence"/>
</dbReference>
<dbReference type="Gene3D" id="3.30.420.10">
    <property type="entry name" value="Ribonuclease H-like superfamily/Ribonuclease H"/>
    <property type="match status" value="1"/>
</dbReference>
<evidence type="ECO:0008006" key="3">
    <source>
        <dbReference type="Google" id="ProtNLM"/>
    </source>
</evidence>
<evidence type="ECO:0000313" key="2">
    <source>
        <dbReference type="Proteomes" id="UP001501600"/>
    </source>
</evidence>
<dbReference type="InterPro" id="IPR012337">
    <property type="entry name" value="RNaseH-like_sf"/>
</dbReference>
<accession>A0ABP9S8A3</accession>
<name>A0ABP9S8A3_9GAMM</name>
<sequence length="86" mass="9783">MNGLIALHRDFCTLEYWVAKFIIKTTLTDDGKEFTDCFFATGQRQPTSDHEFDTECTDHGIEHRLISPATTQSNGIDGAFQIIWIT</sequence>
<protein>
    <recommendedName>
        <fullName evidence="3">Integrase catalytic domain-containing protein</fullName>
    </recommendedName>
</protein>
<dbReference type="SUPFAM" id="SSF53098">
    <property type="entry name" value="Ribonuclease H-like"/>
    <property type="match status" value="1"/>
</dbReference>
<reference evidence="2" key="1">
    <citation type="journal article" date="2019" name="Int. J. Syst. Evol. Microbiol.">
        <title>The Global Catalogue of Microorganisms (GCM) 10K type strain sequencing project: providing services to taxonomists for standard genome sequencing and annotation.</title>
        <authorList>
            <consortium name="The Broad Institute Genomics Platform"/>
            <consortium name="The Broad Institute Genome Sequencing Center for Infectious Disease"/>
            <person name="Wu L."/>
            <person name="Ma J."/>
        </authorList>
    </citation>
    <scope>NUCLEOTIDE SEQUENCE [LARGE SCALE GENOMIC DNA]</scope>
    <source>
        <strain evidence="2">JCM 18720</strain>
    </source>
</reference>
<dbReference type="EMBL" id="BAABLF010000014">
    <property type="protein sequence ID" value="GAA5192706.1"/>
    <property type="molecule type" value="Genomic_DNA"/>
</dbReference>